<dbReference type="EMBL" id="BGPR01000020">
    <property type="protein sequence ID" value="GBL79839.1"/>
    <property type="molecule type" value="Genomic_DNA"/>
</dbReference>
<dbReference type="Proteomes" id="UP000499080">
    <property type="component" value="Unassembled WGS sequence"/>
</dbReference>
<gene>
    <name evidence="1" type="ORF">AVEN_28907_1</name>
</gene>
<reference evidence="1 2" key="1">
    <citation type="journal article" date="2019" name="Sci. Rep.">
        <title>Orb-weaving spider Araneus ventricosus genome elucidates the spidroin gene catalogue.</title>
        <authorList>
            <person name="Kono N."/>
            <person name="Nakamura H."/>
            <person name="Ohtoshi R."/>
            <person name="Moran D.A.P."/>
            <person name="Shinohara A."/>
            <person name="Yoshida Y."/>
            <person name="Fujiwara M."/>
            <person name="Mori M."/>
            <person name="Tomita M."/>
            <person name="Arakawa K."/>
        </authorList>
    </citation>
    <scope>NUCLEOTIDE SEQUENCE [LARGE SCALE GENOMIC DNA]</scope>
</reference>
<sequence>MSRFEATRELFWDGHYYFKPWSDDEDYAPLSKLLHHTNGDYVCPATDLTSTRPVYTVDPSWNRVSKLRFSGPEAAILWSRSRDCATRPLRPLLRVKFKHHFY</sequence>
<dbReference type="AlphaFoldDB" id="A0A4Y2AKS0"/>
<protein>
    <submittedName>
        <fullName evidence="1">Uncharacterized protein</fullName>
    </submittedName>
</protein>
<evidence type="ECO:0000313" key="2">
    <source>
        <dbReference type="Proteomes" id="UP000499080"/>
    </source>
</evidence>
<name>A0A4Y2AKS0_ARAVE</name>
<keyword evidence="2" id="KW-1185">Reference proteome</keyword>
<accession>A0A4Y2AKS0</accession>
<organism evidence="1 2">
    <name type="scientific">Araneus ventricosus</name>
    <name type="common">Orbweaver spider</name>
    <name type="synonym">Epeira ventricosa</name>
    <dbReference type="NCBI Taxonomy" id="182803"/>
    <lineage>
        <taxon>Eukaryota</taxon>
        <taxon>Metazoa</taxon>
        <taxon>Ecdysozoa</taxon>
        <taxon>Arthropoda</taxon>
        <taxon>Chelicerata</taxon>
        <taxon>Arachnida</taxon>
        <taxon>Araneae</taxon>
        <taxon>Araneomorphae</taxon>
        <taxon>Entelegynae</taxon>
        <taxon>Araneoidea</taxon>
        <taxon>Araneidae</taxon>
        <taxon>Araneus</taxon>
    </lineage>
</organism>
<proteinExistence type="predicted"/>
<comment type="caution">
    <text evidence="1">The sequence shown here is derived from an EMBL/GenBank/DDBJ whole genome shotgun (WGS) entry which is preliminary data.</text>
</comment>
<evidence type="ECO:0000313" key="1">
    <source>
        <dbReference type="EMBL" id="GBL79839.1"/>
    </source>
</evidence>